<protein>
    <recommendedName>
        <fullName evidence="8">tRNA(Ile)-lysidine synthase</fullName>
        <ecNumber evidence="8">6.3.4.19</ecNumber>
    </recommendedName>
    <alternativeName>
        <fullName evidence="8">tRNA(Ile)-2-lysyl-cytidine synthase</fullName>
    </alternativeName>
    <alternativeName>
        <fullName evidence="8">tRNA(Ile)-lysidine synthetase</fullName>
    </alternativeName>
</protein>
<evidence type="ECO:0000256" key="8">
    <source>
        <dbReference type="HAMAP-Rule" id="MF_01161"/>
    </source>
</evidence>
<dbReference type="CDD" id="cd01992">
    <property type="entry name" value="TilS_N"/>
    <property type="match status" value="1"/>
</dbReference>
<dbReference type="PANTHER" id="PTHR43033:SF1">
    <property type="entry name" value="TRNA(ILE)-LYSIDINE SYNTHASE-RELATED"/>
    <property type="match status" value="1"/>
</dbReference>
<dbReference type="OrthoDB" id="9807403at2"/>
<keyword evidence="6 8" id="KW-0067">ATP-binding</keyword>
<proteinExistence type="inferred from homology"/>
<dbReference type="Pfam" id="PF11734">
    <property type="entry name" value="TilS_C"/>
    <property type="match status" value="1"/>
</dbReference>
<evidence type="ECO:0000256" key="3">
    <source>
        <dbReference type="ARBA" id="ARBA00022598"/>
    </source>
</evidence>
<dbReference type="SUPFAM" id="SSF56037">
    <property type="entry name" value="PheT/TilS domain"/>
    <property type="match status" value="1"/>
</dbReference>
<dbReference type="SUPFAM" id="SSF52402">
    <property type="entry name" value="Adenine nucleotide alpha hydrolases-like"/>
    <property type="match status" value="1"/>
</dbReference>
<dbReference type="Pfam" id="PF01171">
    <property type="entry name" value="ATP_bind_3"/>
    <property type="match status" value="1"/>
</dbReference>
<keyword evidence="3 8" id="KW-0436">Ligase</keyword>
<dbReference type="InterPro" id="IPR012795">
    <property type="entry name" value="tRNA_Ile_lys_synt_N"/>
</dbReference>
<comment type="subcellular location">
    <subcellularLocation>
        <location evidence="1 8">Cytoplasm</location>
    </subcellularLocation>
</comment>
<dbReference type="Proteomes" id="UP000037146">
    <property type="component" value="Unassembled WGS sequence"/>
</dbReference>
<evidence type="ECO:0000256" key="6">
    <source>
        <dbReference type="ARBA" id="ARBA00022840"/>
    </source>
</evidence>
<dbReference type="InterPro" id="IPR012796">
    <property type="entry name" value="Lysidine-tRNA-synth_C"/>
</dbReference>
<dbReference type="GO" id="GO:0006400">
    <property type="term" value="P:tRNA modification"/>
    <property type="evidence" value="ECO:0007669"/>
    <property type="project" value="UniProtKB-UniRule"/>
</dbReference>
<comment type="catalytic activity">
    <reaction evidence="7 8">
        <text>cytidine(34) in tRNA(Ile2) + L-lysine + ATP = lysidine(34) in tRNA(Ile2) + AMP + diphosphate + H(+)</text>
        <dbReference type="Rhea" id="RHEA:43744"/>
        <dbReference type="Rhea" id="RHEA-COMP:10625"/>
        <dbReference type="Rhea" id="RHEA-COMP:10670"/>
        <dbReference type="ChEBI" id="CHEBI:15378"/>
        <dbReference type="ChEBI" id="CHEBI:30616"/>
        <dbReference type="ChEBI" id="CHEBI:32551"/>
        <dbReference type="ChEBI" id="CHEBI:33019"/>
        <dbReference type="ChEBI" id="CHEBI:82748"/>
        <dbReference type="ChEBI" id="CHEBI:83665"/>
        <dbReference type="ChEBI" id="CHEBI:456215"/>
        <dbReference type="EC" id="6.3.4.19"/>
    </reaction>
</comment>
<feature type="binding site" evidence="8">
    <location>
        <begin position="27"/>
        <end position="32"/>
    </location>
    <ligand>
        <name>ATP</name>
        <dbReference type="ChEBI" id="CHEBI:30616"/>
    </ligand>
</feature>
<keyword evidence="2 8" id="KW-0963">Cytoplasm</keyword>
<comment type="domain">
    <text evidence="8">The N-terminal region contains the highly conserved SGGXDS motif, predicted to be a P-loop motif involved in ATP binding.</text>
</comment>
<dbReference type="PANTHER" id="PTHR43033">
    <property type="entry name" value="TRNA(ILE)-LYSIDINE SYNTHASE-RELATED"/>
    <property type="match status" value="1"/>
</dbReference>
<gene>
    <name evidence="8" type="primary">tilS</name>
    <name evidence="10" type="ORF">AC625_00290</name>
</gene>
<dbReference type="EC" id="6.3.4.19" evidence="8"/>
<dbReference type="EMBL" id="LFZW01000001">
    <property type="protein sequence ID" value="KMY48173.1"/>
    <property type="molecule type" value="Genomic_DNA"/>
</dbReference>
<dbReference type="GO" id="GO:0032267">
    <property type="term" value="F:tRNA(Ile)-lysidine synthase activity"/>
    <property type="evidence" value="ECO:0007669"/>
    <property type="project" value="UniProtKB-EC"/>
</dbReference>
<organism evidence="10 11">
    <name type="scientific">Peribacillus loiseleuriae</name>
    <dbReference type="NCBI Taxonomy" id="1679170"/>
    <lineage>
        <taxon>Bacteria</taxon>
        <taxon>Bacillati</taxon>
        <taxon>Bacillota</taxon>
        <taxon>Bacilli</taxon>
        <taxon>Bacillales</taxon>
        <taxon>Bacillaceae</taxon>
        <taxon>Peribacillus</taxon>
    </lineage>
</organism>
<keyword evidence="5 8" id="KW-0547">Nucleotide-binding</keyword>
<dbReference type="STRING" id="1679170.AC625_00290"/>
<dbReference type="SUPFAM" id="SSF82829">
    <property type="entry name" value="MesJ substrate recognition domain-like"/>
    <property type="match status" value="1"/>
</dbReference>
<evidence type="ECO:0000256" key="7">
    <source>
        <dbReference type="ARBA" id="ARBA00048539"/>
    </source>
</evidence>
<dbReference type="AlphaFoldDB" id="A0A0K9GNC4"/>
<dbReference type="GO" id="GO:0005737">
    <property type="term" value="C:cytoplasm"/>
    <property type="evidence" value="ECO:0007669"/>
    <property type="project" value="UniProtKB-SubCell"/>
</dbReference>
<evidence type="ECO:0000256" key="5">
    <source>
        <dbReference type="ARBA" id="ARBA00022741"/>
    </source>
</evidence>
<feature type="domain" description="Lysidine-tRNA(Ile) synthetase C-terminal" evidence="9">
    <location>
        <begin position="384"/>
        <end position="458"/>
    </location>
</feature>
<keyword evidence="11" id="KW-1185">Reference proteome</keyword>
<keyword evidence="4 8" id="KW-0819">tRNA processing</keyword>
<dbReference type="RefSeq" id="WP_049679504.1">
    <property type="nucleotide sequence ID" value="NZ_LFZW01000001.1"/>
</dbReference>
<dbReference type="NCBIfam" id="TIGR02432">
    <property type="entry name" value="lysidine_TilS_N"/>
    <property type="match status" value="1"/>
</dbReference>
<comment type="function">
    <text evidence="8">Ligates lysine onto the cytidine present at position 34 of the AUA codon-specific tRNA(Ile) that contains the anticodon CAU, in an ATP-dependent manner. Cytidine is converted to lysidine, thus changing the amino acid specificity of the tRNA from methionine to isoleucine.</text>
</comment>
<name>A0A0K9GNC4_9BACI</name>
<evidence type="ECO:0000313" key="10">
    <source>
        <dbReference type="EMBL" id="KMY48173.1"/>
    </source>
</evidence>
<evidence type="ECO:0000256" key="4">
    <source>
        <dbReference type="ARBA" id="ARBA00022694"/>
    </source>
</evidence>
<comment type="similarity">
    <text evidence="8">Belongs to the tRNA(Ile)-lysidine synthase family.</text>
</comment>
<dbReference type="NCBIfam" id="TIGR02433">
    <property type="entry name" value="lysidine_TilS_C"/>
    <property type="match status" value="1"/>
</dbReference>
<accession>A0A0K9GNC4</accession>
<dbReference type="Gene3D" id="3.40.50.620">
    <property type="entry name" value="HUPs"/>
    <property type="match status" value="1"/>
</dbReference>
<dbReference type="PATRIC" id="fig|1679170.3.peg.59"/>
<reference evidence="11" key="1">
    <citation type="submission" date="2015-07" db="EMBL/GenBank/DDBJ databases">
        <title>Genome sequencing project for genomic taxonomy and phylogenomics of Bacillus-like bacteria.</title>
        <authorList>
            <person name="Liu B."/>
            <person name="Wang J."/>
            <person name="Zhu Y."/>
            <person name="Liu G."/>
            <person name="Chen Q."/>
            <person name="Chen Z."/>
            <person name="Lan J."/>
            <person name="Che J."/>
            <person name="Ge C."/>
            <person name="Shi H."/>
            <person name="Pan Z."/>
            <person name="Liu X."/>
        </authorList>
    </citation>
    <scope>NUCLEOTIDE SEQUENCE [LARGE SCALE GENOMIC DNA]</scope>
    <source>
        <strain evidence="11">FJAT-27997</strain>
    </source>
</reference>
<evidence type="ECO:0000313" key="11">
    <source>
        <dbReference type="Proteomes" id="UP000037146"/>
    </source>
</evidence>
<evidence type="ECO:0000259" key="9">
    <source>
        <dbReference type="SMART" id="SM00977"/>
    </source>
</evidence>
<sequence>MFEQKVLSEINRYQLIPRKSRLLVGVSGGPDSLVLLHFLCSLRERLELELVVAHIDHMFRGEESYEDYQFVEKICQEWNIPFEGKRINVPTYMERSGNSSQLAARKLRYAFFEEIMKKYQLPILALGHHGDDQIETMLMRMTRGASGMARAGIAVKRPFLNGEIIRPFLVVTKEEINIYASRYKLTPRMDPSNEHNDYVRNRFRHDVLPVLKRENPKVHEHFQRFSEELTEDEQFLQQMTERYMEKIWLSKTKGESSIDLNQLLMIPKPLQRRAIQLILNYLYVKRPSSLSALHIDQLFALFFNPHPSAESHLPEGLICEKSYGTCTFRFQQKESSDYSINITIPGETLLPNGFKIKAQYLEEIPSLTGNYSFYLPVHKTTLPLIARNRRTGDHMVIKGKGNHTKKLKDIFINEKIPMQMRRNWPVLTDQSGVIVWIPGLKKSNLEFVDTYDEQSLIYLEYHKA</sequence>
<evidence type="ECO:0000256" key="1">
    <source>
        <dbReference type="ARBA" id="ARBA00004496"/>
    </source>
</evidence>
<evidence type="ECO:0000256" key="2">
    <source>
        <dbReference type="ARBA" id="ARBA00022490"/>
    </source>
</evidence>
<dbReference type="SMART" id="SM00977">
    <property type="entry name" value="TilS_C"/>
    <property type="match status" value="1"/>
</dbReference>
<dbReference type="InterPro" id="IPR014729">
    <property type="entry name" value="Rossmann-like_a/b/a_fold"/>
</dbReference>
<dbReference type="HAMAP" id="MF_01161">
    <property type="entry name" value="tRNA_Ile_lys_synt"/>
    <property type="match status" value="1"/>
</dbReference>
<dbReference type="Gene3D" id="3.30.465.60">
    <property type="match status" value="1"/>
</dbReference>
<dbReference type="GO" id="GO:0005524">
    <property type="term" value="F:ATP binding"/>
    <property type="evidence" value="ECO:0007669"/>
    <property type="project" value="UniProtKB-UniRule"/>
</dbReference>
<dbReference type="InterPro" id="IPR011063">
    <property type="entry name" value="TilS/TtcA_N"/>
</dbReference>
<comment type="caution">
    <text evidence="10">The sequence shown here is derived from an EMBL/GenBank/DDBJ whole genome shotgun (WGS) entry which is preliminary data.</text>
</comment>
<dbReference type="InterPro" id="IPR012094">
    <property type="entry name" value="tRNA_Ile_lys_synt"/>
</dbReference>